<proteinExistence type="predicted"/>
<organism evidence="1 2">
    <name type="scientific">Natronoflexus pectinivorans</name>
    <dbReference type="NCBI Taxonomy" id="682526"/>
    <lineage>
        <taxon>Bacteria</taxon>
        <taxon>Pseudomonadati</taxon>
        <taxon>Bacteroidota</taxon>
        <taxon>Bacteroidia</taxon>
        <taxon>Marinilabiliales</taxon>
        <taxon>Marinilabiliaceae</taxon>
        <taxon>Natronoflexus</taxon>
    </lineage>
</organism>
<sequence>MTRKQETGNRKSEIGNRRQEIMHSGITQGGLRLVRLSDY</sequence>
<name>A0A4R2GDE9_9BACT</name>
<gene>
    <name evidence="1" type="ORF">EV194_11330</name>
</gene>
<accession>A0A4R2GDE9</accession>
<evidence type="ECO:0000313" key="2">
    <source>
        <dbReference type="Proteomes" id="UP000295221"/>
    </source>
</evidence>
<comment type="caution">
    <text evidence="1">The sequence shown here is derived from an EMBL/GenBank/DDBJ whole genome shotgun (WGS) entry which is preliminary data.</text>
</comment>
<keyword evidence="2" id="KW-1185">Reference proteome</keyword>
<dbReference type="Proteomes" id="UP000295221">
    <property type="component" value="Unassembled WGS sequence"/>
</dbReference>
<protein>
    <submittedName>
        <fullName evidence="1">Uncharacterized protein</fullName>
    </submittedName>
</protein>
<dbReference type="EMBL" id="SLWK01000013">
    <property type="protein sequence ID" value="TCO06115.1"/>
    <property type="molecule type" value="Genomic_DNA"/>
</dbReference>
<reference evidence="1 2" key="1">
    <citation type="submission" date="2019-03" db="EMBL/GenBank/DDBJ databases">
        <title>Genomic Encyclopedia of Type Strains, Phase IV (KMG-IV): sequencing the most valuable type-strain genomes for metagenomic binning, comparative biology and taxonomic classification.</title>
        <authorList>
            <person name="Goeker M."/>
        </authorList>
    </citation>
    <scope>NUCLEOTIDE SEQUENCE [LARGE SCALE GENOMIC DNA]</scope>
    <source>
        <strain evidence="1 2">DSM 24179</strain>
    </source>
</reference>
<evidence type="ECO:0000313" key="1">
    <source>
        <dbReference type="EMBL" id="TCO06115.1"/>
    </source>
</evidence>
<dbReference type="AlphaFoldDB" id="A0A4R2GDE9"/>